<keyword evidence="2" id="KW-1185">Reference proteome</keyword>
<dbReference type="Proteomes" id="UP000183940">
    <property type="component" value="Unassembled WGS sequence"/>
</dbReference>
<reference evidence="1" key="1">
    <citation type="submission" date="2016-10" db="EMBL/GenBank/DDBJ databases">
        <title>CRISPR-Cas defence system in Roseofilum reptotaenium: evidence of a bacteriophage-cyanobacterium arms race in the coral black band disease.</title>
        <authorList>
            <person name="Buerger P."/>
            <person name="Wood-Charlson E.M."/>
            <person name="Weynberg K.D."/>
            <person name="Willis B."/>
            <person name="Van Oppen M.J."/>
        </authorList>
    </citation>
    <scope>NUCLEOTIDE SEQUENCE [LARGE SCALE GENOMIC DNA]</scope>
    <source>
        <strain evidence="1">AO1-A</strain>
    </source>
</reference>
<sequence>MNLKLIFFSGVVTALIGIVFGLSVSKMSQRQFQCCDLTHRPEFIDGFSTSRAPRTYAIIGASAGFAIGSLIETVRQNKPAEVD</sequence>
<proteinExistence type="predicted"/>
<comment type="caution">
    <text evidence="1">The sequence shown here is derived from an EMBL/GenBank/DDBJ whole genome shotgun (WGS) entry which is preliminary data.</text>
</comment>
<dbReference type="AlphaFoldDB" id="A0A1L9QX59"/>
<dbReference type="STRING" id="1925591.BI308_01555"/>
<organism evidence="1 2">
    <name type="scientific">Roseofilum reptotaenium AO1-A</name>
    <dbReference type="NCBI Taxonomy" id="1925591"/>
    <lineage>
        <taxon>Bacteria</taxon>
        <taxon>Bacillati</taxon>
        <taxon>Cyanobacteriota</taxon>
        <taxon>Cyanophyceae</taxon>
        <taxon>Desertifilales</taxon>
        <taxon>Desertifilaceae</taxon>
        <taxon>Roseofilum</taxon>
    </lineage>
</organism>
<dbReference type="EMBL" id="MLAW01000002">
    <property type="protein sequence ID" value="OJJ27202.1"/>
    <property type="molecule type" value="Genomic_DNA"/>
</dbReference>
<gene>
    <name evidence="1" type="ORF">BI308_01555</name>
</gene>
<protein>
    <submittedName>
        <fullName evidence="1">Uncharacterized protein</fullName>
    </submittedName>
</protein>
<name>A0A1L9QX59_9CYAN</name>
<evidence type="ECO:0000313" key="1">
    <source>
        <dbReference type="EMBL" id="OJJ27202.1"/>
    </source>
</evidence>
<accession>A0A1L9QX59</accession>
<evidence type="ECO:0000313" key="2">
    <source>
        <dbReference type="Proteomes" id="UP000183940"/>
    </source>
</evidence>